<keyword evidence="2" id="KW-1185">Reference proteome</keyword>
<dbReference type="PANTHER" id="PTHR35532:SF5">
    <property type="entry name" value="CARBOHYDRATE-BINDING DOMAIN-CONTAINING PROTEIN"/>
    <property type="match status" value="1"/>
</dbReference>
<organism evidence="1 2">
    <name type="scientific">Mariniflexile jejuense</name>
    <dbReference type="NCBI Taxonomy" id="1173582"/>
    <lineage>
        <taxon>Bacteria</taxon>
        <taxon>Pseudomonadati</taxon>
        <taxon>Bacteroidota</taxon>
        <taxon>Flavobacteriia</taxon>
        <taxon>Flavobacteriales</taxon>
        <taxon>Flavobacteriaceae</taxon>
        <taxon>Mariniflexile</taxon>
    </lineage>
</organism>
<reference evidence="2" key="1">
    <citation type="journal article" date="2019" name="Int. J. Syst. Evol. Microbiol.">
        <title>The Global Catalogue of Microorganisms (GCM) 10K type strain sequencing project: providing services to taxonomists for standard genome sequencing and annotation.</title>
        <authorList>
            <consortium name="The Broad Institute Genomics Platform"/>
            <consortium name="The Broad Institute Genome Sequencing Center for Infectious Disease"/>
            <person name="Wu L."/>
            <person name="Ma J."/>
        </authorList>
    </citation>
    <scope>NUCLEOTIDE SEQUENCE [LARGE SCALE GENOMIC DNA]</scope>
    <source>
        <strain evidence="2">CCUG 62414</strain>
    </source>
</reference>
<dbReference type="PANTHER" id="PTHR35532">
    <property type="entry name" value="SIMILAR TO POLYHYDROXYALKANOATE DEPOLYMERASE"/>
    <property type="match status" value="1"/>
</dbReference>
<evidence type="ECO:0000313" key="1">
    <source>
        <dbReference type="EMBL" id="MFD0989793.1"/>
    </source>
</evidence>
<dbReference type="Gene3D" id="2.60.120.260">
    <property type="entry name" value="Galactose-binding domain-like"/>
    <property type="match status" value="1"/>
</dbReference>
<proteinExistence type="predicted"/>
<dbReference type="EMBL" id="JBHTJI010000001">
    <property type="protein sequence ID" value="MFD0989793.1"/>
    <property type="molecule type" value="Genomic_DNA"/>
</dbReference>
<comment type="caution">
    <text evidence="1">The sequence shown here is derived from an EMBL/GenBank/DDBJ whole genome shotgun (WGS) entry which is preliminary data.</text>
</comment>
<name>A0ABW3JJQ9_9FLAO</name>
<dbReference type="Proteomes" id="UP001597061">
    <property type="component" value="Unassembled WGS sequence"/>
</dbReference>
<evidence type="ECO:0008006" key="3">
    <source>
        <dbReference type="Google" id="ProtNLM"/>
    </source>
</evidence>
<sequence>MPSYTFNITSKLLSLQNLHYFLLFLVLSSCSLYAQTSSNYTKSVNLTLSKAGNNKAEFIKVLEHFKSDTLKFKAASSLISNISFHSFKNNYEDYNDLIDFLHNERLKQMEDGIEEKKIRDFVRKTFEKASASVYQLNRGKKHALISDIDILKSDFLIENIELAFEAHNKLPKKYQSNFEDFVKYVLPYRVSSEPLELTKRKELYKKYSWVYDSLKTKPLDIIIERIYDDLNLDGGQSLLKKLNGLLSLTQIEKLQFGRCDDIVNYFVMLFRSLGFAAGEDYISHWGNFHHASGHAWVFLKIKDETFPIQVSVDSYSNSTSKKIFMVGSMPKIFRNNFIKIDEETLELLPIQDVTYVYRLTSNVHVKNSFESNFNEDFKLCVYDNQKQWAIVDDNYTYSNETVTFNNVGRGILYSIAILENKDLKLINYPFYLDFKGNLIMLDNKSPLNKTSFVLRKYPPFFPHINVKLDRLKTLNYCKIQGSNTLDDQDFNDIYKIENFCTSQKIKFYFNEKQKYKYYRLISDNDVLIQLANFNLLDEHGKPFENLDLAYNGLETTDRLFKVLDDDPLTYIEYKNLNIAFEISKNQFVSGFQIQARNDDNHINIGEEYEFMQYDKGWKSIRKEIANDTVLKYDNLPKNGLYILKNLTKGKEENVFSFDSAGNQFWFGVSDINEILEKVEN</sequence>
<protein>
    <recommendedName>
        <fullName evidence="3">Transglutaminase superfamily protein</fullName>
    </recommendedName>
</protein>
<evidence type="ECO:0000313" key="2">
    <source>
        <dbReference type="Proteomes" id="UP001597061"/>
    </source>
</evidence>
<gene>
    <name evidence="1" type="ORF">ACFQ1R_06780</name>
</gene>
<dbReference type="RefSeq" id="WP_379925381.1">
    <property type="nucleotide sequence ID" value="NZ_JBHTJI010000001.1"/>
</dbReference>
<accession>A0ABW3JJQ9</accession>